<evidence type="ECO:0000256" key="1">
    <source>
        <dbReference type="ARBA" id="ARBA00022485"/>
    </source>
</evidence>
<dbReference type="InterPro" id="IPR017896">
    <property type="entry name" value="4Fe4S_Fe-S-bd"/>
</dbReference>
<dbReference type="EMBL" id="FUXM01000038">
    <property type="protein sequence ID" value="SKA20873.1"/>
    <property type="molecule type" value="Genomic_DNA"/>
</dbReference>
<dbReference type="SUPFAM" id="SSF54862">
    <property type="entry name" value="4Fe-4S ferredoxins"/>
    <property type="match status" value="1"/>
</dbReference>
<feature type="domain" description="4Fe-4S ferredoxin-type" evidence="5">
    <location>
        <begin position="79"/>
        <end position="108"/>
    </location>
</feature>
<evidence type="ECO:0000259" key="5">
    <source>
        <dbReference type="PROSITE" id="PS51379"/>
    </source>
</evidence>
<evidence type="ECO:0000256" key="4">
    <source>
        <dbReference type="ARBA" id="ARBA00023014"/>
    </source>
</evidence>
<keyword evidence="4" id="KW-0411">Iron-sulfur</keyword>
<dbReference type="PROSITE" id="PS00198">
    <property type="entry name" value="4FE4S_FER_1"/>
    <property type="match status" value="1"/>
</dbReference>
<dbReference type="Pfam" id="PF13247">
    <property type="entry name" value="Fer4_11"/>
    <property type="match status" value="1"/>
</dbReference>
<dbReference type="PROSITE" id="PS51379">
    <property type="entry name" value="4FE4S_FER_2"/>
    <property type="match status" value="2"/>
</dbReference>
<dbReference type="CDD" id="cd16370">
    <property type="entry name" value="DMSOR_beta_like"/>
    <property type="match status" value="1"/>
</dbReference>
<dbReference type="PANTHER" id="PTHR42859:SF15">
    <property type="entry name" value="IRON-SULFUR CLUSTER BINDING PROTEIN"/>
    <property type="match status" value="1"/>
</dbReference>
<organism evidence="6 7">
    <name type="scientific">Carboxydocella sporoproducens DSM 16521</name>
    <dbReference type="NCBI Taxonomy" id="1121270"/>
    <lineage>
        <taxon>Bacteria</taxon>
        <taxon>Bacillati</taxon>
        <taxon>Bacillota</taxon>
        <taxon>Clostridia</taxon>
        <taxon>Eubacteriales</taxon>
        <taxon>Clostridiales Family XVI. Incertae Sedis</taxon>
        <taxon>Carboxydocella</taxon>
    </lineage>
</organism>
<dbReference type="Pfam" id="PF12800">
    <property type="entry name" value="Fer4_4"/>
    <property type="match status" value="1"/>
</dbReference>
<dbReference type="RefSeq" id="WP_078666331.1">
    <property type="nucleotide sequence ID" value="NZ_FUXM01000038.1"/>
</dbReference>
<protein>
    <submittedName>
        <fullName evidence="6">4Fe-4S binding domain-containing protein</fullName>
    </submittedName>
</protein>
<dbReference type="InterPro" id="IPR017900">
    <property type="entry name" value="4Fe4S_Fe_S_CS"/>
</dbReference>
<dbReference type="GO" id="GO:0046872">
    <property type="term" value="F:metal ion binding"/>
    <property type="evidence" value="ECO:0007669"/>
    <property type="project" value="UniProtKB-KW"/>
</dbReference>
<evidence type="ECO:0000256" key="3">
    <source>
        <dbReference type="ARBA" id="ARBA00023004"/>
    </source>
</evidence>
<dbReference type="Gene3D" id="3.30.70.20">
    <property type="match status" value="2"/>
</dbReference>
<evidence type="ECO:0000313" key="6">
    <source>
        <dbReference type="EMBL" id="SKA20873.1"/>
    </source>
</evidence>
<sequence length="136" mass="14721">MAEKILQAPGMNRCIACYSCMLACARTVHKSFSPRQSAIQIRTQGGLQSKLVADICRGCLDAPCAAACRVEALLPRKGGGVKFNPDKCTGCRACVEACVVKTIHFDEQREKPIICIQCGTCTRFCPHGVLTMEVRG</sequence>
<evidence type="ECO:0000313" key="7">
    <source>
        <dbReference type="Proteomes" id="UP000189933"/>
    </source>
</evidence>
<evidence type="ECO:0000256" key="2">
    <source>
        <dbReference type="ARBA" id="ARBA00022723"/>
    </source>
</evidence>
<keyword evidence="7" id="KW-1185">Reference proteome</keyword>
<accession>A0A1T4RY28</accession>
<keyword evidence="1" id="KW-0004">4Fe-4S</keyword>
<keyword evidence="2" id="KW-0479">Metal-binding</keyword>
<dbReference type="GO" id="GO:0051539">
    <property type="term" value="F:4 iron, 4 sulfur cluster binding"/>
    <property type="evidence" value="ECO:0007669"/>
    <property type="project" value="UniProtKB-KW"/>
</dbReference>
<reference evidence="7" key="1">
    <citation type="submission" date="2017-02" db="EMBL/GenBank/DDBJ databases">
        <authorList>
            <person name="Varghese N."/>
            <person name="Submissions S."/>
        </authorList>
    </citation>
    <scope>NUCLEOTIDE SEQUENCE [LARGE SCALE GENOMIC DNA]</scope>
    <source>
        <strain evidence="7">DSM 16521</strain>
    </source>
</reference>
<dbReference type="InterPro" id="IPR050294">
    <property type="entry name" value="RnfB_subfamily"/>
</dbReference>
<keyword evidence="3" id="KW-0408">Iron</keyword>
<gene>
    <name evidence="6" type="ORF">SAMN02745885_02332</name>
</gene>
<dbReference type="PANTHER" id="PTHR42859">
    <property type="entry name" value="OXIDOREDUCTASE"/>
    <property type="match status" value="1"/>
</dbReference>
<dbReference type="OrthoDB" id="9810688at2"/>
<feature type="domain" description="4Fe-4S ferredoxin-type" evidence="5">
    <location>
        <begin position="115"/>
        <end position="135"/>
    </location>
</feature>
<dbReference type="AlphaFoldDB" id="A0A1T4RY28"/>
<name>A0A1T4RY28_9FIRM</name>
<proteinExistence type="predicted"/>
<dbReference type="Proteomes" id="UP000189933">
    <property type="component" value="Unassembled WGS sequence"/>
</dbReference>